<dbReference type="Gene3D" id="2.40.30.110">
    <property type="entry name" value="Aminomethyltransferase beta-barrel domains"/>
    <property type="match status" value="1"/>
</dbReference>
<keyword evidence="4 7" id="KW-0808">Transferase</keyword>
<keyword evidence="12" id="KW-1185">Reference proteome</keyword>
<dbReference type="InterPro" id="IPR029043">
    <property type="entry name" value="GcvT/YgfZ_C"/>
</dbReference>
<evidence type="ECO:0000259" key="9">
    <source>
        <dbReference type="Pfam" id="PF01571"/>
    </source>
</evidence>
<evidence type="ECO:0000256" key="3">
    <source>
        <dbReference type="ARBA" id="ARBA00022576"/>
    </source>
</evidence>
<dbReference type="PANTHER" id="PTHR43757:SF2">
    <property type="entry name" value="AMINOMETHYLTRANSFERASE, MITOCHONDRIAL"/>
    <property type="match status" value="1"/>
</dbReference>
<dbReference type="EMBL" id="CP008944">
    <property type="protein sequence ID" value="AIG64460.1"/>
    <property type="molecule type" value="Genomic_DNA"/>
</dbReference>
<dbReference type="Gene3D" id="4.10.1250.10">
    <property type="entry name" value="Aminomethyltransferase fragment"/>
    <property type="match status" value="1"/>
</dbReference>
<name>A0ABM5QNQ4_9CORY</name>
<dbReference type="PANTHER" id="PTHR43757">
    <property type="entry name" value="AMINOMETHYLTRANSFERASE"/>
    <property type="match status" value="1"/>
</dbReference>
<sequence>MAAPTATGEGPDSTRHSPLHDRHVSLGATFTDFGGWQMPLKYGRELAEHAAVREQAGLFDLSHMGELRVHGPQAAEFLDFALISKLSAISVGRAKYSMLVEATGGIIDDLITYRLGEEEFLVVPNAANTTAVYDALVERSNGFDVRIDNETLGTALVAIQGPRAEEIVLRLVGAADDADSVRDLRYYSAVTLCLASVSEVLLARTGYTGEDGFELIAPAADAAAIWDAAREAGDDLGLTCCGLAARDSLRLEAAMPFYGHELSRALTPVAARLKVLVSKKKKGEFFGRALLSAPEPGRVLAGFSSTGRRAARAGATITSPEGTEIGEVTSGQPSPTLGRPIALGYIDRQYAEPGTEVQMIIRGRAYPFEVVETPFYRRATTA</sequence>
<dbReference type="Gene3D" id="3.30.1360.120">
    <property type="entry name" value="Probable tRNA modification gtpase trme, domain 1"/>
    <property type="match status" value="1"/>
</dbReference>
<dbReference type="Proteomes" id="UP000028504">
    <property type="component" value="Chromosome"/>
</dbReference>
<dbReference type="InterPro" id="IPR006222">
    <property type="entry name" value="GCVT_N"/>
</dbReference>
<dbReference type="Gene3D" id="3.30.70.1400">
    <property type="entry name" value="Aminomethyltransferase beta-barrel domains"/>
    <property type="match status" value="1"/>
</dbReference>
<dbReference type="SUPFAM" id="SSF103025">
    <property type="entry name" value="Folate-binding domain"/>
    <property type="match status" value="1"/>
</dbReference>
<dbReference type="NCBIfam" id="TIGR00528">
    <property type="entry name" value="gcvT"/>
    <property type="match status" value="1"/>
</dbReference>
<gene>
    <name evidence="7" type="primary">gcvT</name>
    <name evidence="11" type="ORF">CATYP_07530</name>
</gene>
<dbReference type="InterPro" id="IPR027266">
    <property type="entry name" value="TrmE/GcvT-like"/>
</dbReference>
<dbReference type="InterPro" id="IPR006223">
    <property type="entry name" value="GcvT"/>
</dbReference>
<dbReference type="Pfam" id="PF08669">
    <property type="entry name" value="GCV_T_C"/>
    <property type="match status" value="1"/>
</dbReference>
<reference evidence="11 12" key="1">
    <citation type="submission" date="2014-07" db="EMBL/GenBank/DDBJ databases">
        <title>Complete genome sequence of Corynebacterium atypicum DSM 44849: identifiction of the mycolic acid biosynthesis genes.</title>
        <authorList>
            <person name="Tippelt A."/>
            <person name="Mollmann S."/>
            <person name="Albersmeier A."/>
            <person name="Jaenicke S."/>
            <person name="Ruckert C."/>
            <person name="Tauch A."/>
        </authorList>
    </citation>
    <scope>NUCLEOTIDE SEQUENCE [LARGE SCALE GENOMIC DNA]</scope>
    <source>
        <strain evidence="11 12">R2070</strain>
    </source>
</reference>
<feature type="region of interest" description="Disordered" evidence="8">
    <location>
        <begin position="1"/>
        <end position="21"/>
    </location>
</feature>
<protein>
    <recommendedName>
        <fullName evidence="2 7">Aminomethyltransferase</fullName>
        <ecNumber evidence="2 7">2.1.2.10</ecNumber>
    </recommendedName>
    <alternativeName>
        <fullName evidence="5 7">Glycine cleavage system T protein</fullName>
    </alternativeName>
</protein>
<comment type="function">
    <text evidence="7">The glycine cleavage system catalyzes the degradation of glycine.</text>
</comment>
<dbReference type="HAMAP" id="MF_00259">
    <property type="entry name" value="GcvT"/>
    <property type="match status" value="1"/>
</dbReference>
<evidence type="ECO:0000256" key="6">
    <source>
        <dbReference type="ARBA" id="ARBA00047665"/>
    </source>
</evidence>
<evidence type="ECO:0000313" key="11">
    <source>
        <dbReference type="EMBL" id="AIG64460.1"/>
    </source>
</evidence>
<evidence type="ECO:0000259" key="10">
    <source>
        <dbReference type="Pfam" id="PF08669"/>
    </source>
</evidence>
<dbReference type="NCBIfam" id="NF001567">
    <property type="entry name" value="PRK00389.1"/>
    <property type="match status" value="1"/>
</dbReference>
<organism evidence="11 12">
    <name type="scientific">Corynebacterium atypicum</name>
    <dbReference type="NCBI Taxonomy" id="191610"/>
    <lineage>
        <taxon>Bacteria</taxon>
        <taxon>Bacillati</taxon>
        <taxon>Actinomycetota</taxon>
        <taxon>Actinomycetes</taxon>
        <taxon>Mycobacteriales</taxon>
        <taxon>Corynebacteriaceae</taxon>
        <taxon>Corynebacterium</taxon>
    </lineage>
</organism>
<feature type="compositionally biased region" description="Basic and acidic residues" evidence="8">
    <location>
        <begin position="12"/>
        <end position="21"/>
    </location>
</feature>
<dbReference type="InterPro" id="IPR028896">
    <property type="entry name" value="GcvT/YgfZ/DmdA"/>
</dbReference>
<dbReference type="InterPro" id="IPR013977">
    <property type="entry name" value="GcvT_C"/>
</dbReference>
<comment type="similarity">
    <text evidence="1 7">Belongs to the GcvT family.</text>
</comment>
<evidence type="ECO:0000256" key="4">
    <source>
        <dbReference type="ARBA" id="ARBA00022679"/>
    </source>
</evidence>
<evidence type="ECO:0000256" key="8">
    <source>
        <dbReference type="SAM" id="MobiDB-lite"/>
    </source>
</evidence>
<comment type="catalytic activity">
    <reaction evidence="6 7">
        <text>N(6)-[(R)-S(8)-aminomethyldihydrolipoyl]-L-lysyl-[protein] + (6S)-5,6,7,8-tetrahydrofolate = N(6)-[(R)-dihydrolipoyl]-L-lysyl-[protein] + (6R)-5,10-methylene-5,6,7,8-tetrahydrofolate + NH4(+)</text>
        <dbReference type="Rhea" id="RHEA:16945"/>
        <dbReference type="Rhea" id="RHEA-COMP:10475"/>
        <dbReference type="Rhea" id="RHEA-COMP:10492"/>
        <dbReference type="ChEBI" id="CHEBI:15636"/>
        <dbReference type="ChEBI" id="CHEBI:28938"/>
        <dbReference type="ChEBI" id="CHEBI:57453"/>
        <dbReference type="ChEBI" id="CHEBI:83100"/>
        <dbReference type="ChEBI" id="CHEBI:83143"/>
        <dbReference type="EC" id="2.1.2.10"/>
    </reaction>
</comment>
<proteinExistence type="inferred from homology"/>
<feature type="domain" description="GCVT N-terminal" evidence="9">
    <location>
        <begin position="19"/>
        <end position="281"/>
    </location>
</feature>
<keyword evidence="3 7" id="KW-0032">Aminotransferase</keyword>
<evidence type="ECO:0000256" key="2">
    <source>
        <dbReference type="ARBA" id="ARBA00012616"/>
    </source>
</evidence>
<comment type="subunit">
    <text evidence="7">The glycine cleavage system is composed of four proteins: P, T, L and H.</text>
</comment>
<dbReference type="EC" id="2.1.2.10" evidence="2 7"/>
<dbReference type="Pfam" id="PF01571">
    <property type="entry name" value="GCV_T"/>
    <property type="match status" value="1"/>
</dbReference>
<feature type="domain" description="Aminomethyltransferase C-terminal" evidence="10">
    <location>
        <begin position="298"/>
        <end position="376"/>
    </location>
</feature>
<evidence type="ECO:0000256" key="7">
    <source>
        <dbReference type="HAMAP-Rule" id="MF_00259"/>
    </source>
</evidence>
<dbReference type="InterPro" id="IPR022903">
    <property type="entry name" value="GcvT_bac"/>
</dbReference>
<evidence type="ECO:0000256" key="5">
    <source>
        <dbReference type="ARBA" id="ARBA00031395"/>
    </source>
</evidence>
<evidence type="ECO:0000313" key="12">
    <source>
        <dbReference type="Proteomes" id="UP000028504"/>
    </source>
</evidence>
<evidence type="ECO:0000256" key="1">
    <source>
        <dbReference type="ARBA" id="ARBA00008609"/>
    </source>
</evidence>
<accession>A0ABM5QNQ4</accession>
<feature type="region of interest" description="Disordered" evidence="8">
    <location>
        <begin position="314"/>
        <end position="336"/>
    </location>
</feature>
<dbReference type="RefSeq" id="WP_038608306.1">
    <property type="nucleotide sequence ID" value="NZ_CP008944.1"/>
</dbReference>
<dbReference type="PIRSF" id="PIRSF006487">
    <property type="entry name" value="GcvT"/>
    <property type="match status" value="1"/>
</dbReference>
<dbReference type="SUPFAM" id="SSF101790">
    <property type="entry name" value="Aminomethyltransferase beta-barrel domain"/>
    <property type="match status" value="1"/>
</dbReference>